<dbReference type="Gene3D" id="1.10.3230.30">
    <property type="entry name" value="Phage gp6-like head-tail connector protein"/>
    <property type="match status" value="1"/>
</dbReference>
<sequence>MAAVTLDAVKRHLNITGDAADAELPTFIATAQAMVEELVGPISPVEIVGERHTSGTCQVWLHRTPVLTVVSVAERTGGTSTPLDPAAYFLDPDDGSLTREGYAGARFGGSLLLVTYEAGRDPVPPGLQWAIMELTAHLWRSTQAQRGGRARTDTLDATTGAAFGMPNRVRDALTPWLLPAAVA</sequence>
<evidence type="ECO:0000313" key="1">
    <source>
        <dbReference type="EMBL" id="MDR7278931.1"/>
    </source>
</evidence>
<organism evidence="1 2">
    <name type="scientific">Catenuloplanes atrovinosus</name>
    <dbReference type="NCBI Taxonomy" id="137266"/>
    <lineage>
        <taxon>Bacteria</taxon>
        <taxon>Bacillati</taxon>
        <taxon>Actinomycetota</taxon>
        <taxon>Actinomycetes</taxon>
        <taxon>Micromonosporales</taxon>
        <taxon>Micromonosporaceae</taxon>
        <taxon>Catenuloplanes</taxon>
    </lineage>
</organism>
<reference evidence="1" key="1">
    <citation type="submission" date="2023-07" db="EMBL/GenBank/DDBJ databases">
        <title>Sequencing the genomes of 1000 actinobacteria strains.</title>
        <authorList>
            <person name="Klenk H.-P."/>
        </authorList>
    </citation>
    <scope>NUCLEOTIDE SEQUENCE</scope>
    <source>
        <strain evidence="1">DSM 44707</strain>
    </source>
</reference>
<dbReference type="EMBL" id="JAVDYB010000001">
    <property type="protein sequence ID" value="MDR7278931.1"/>
    <property type="molecule type" value="Genomic_DNA"/>
</dbReference>
<proteinExistence type="predicted"/>
<evidence type="ECO:0000313" key="2">
    <source>
        <dbReference type="Proteomes" id="UP001183643"/>
    </source>
</evidence>
<dbReference type="CDD" id="cd08054">
    <property type="entry name" value="gp6"/>
    <property type="match status" value="1"/>
</dbReference>
<comment type="caution">
    <text evidence="1">The sequence shown here is derived from an EMBL/GenBank/DDBJ whole genome shotgun (WGS) entry which is preliminary data.</text>
</comment>
<dbReference type="RefSeq" id="WP_310372145.1">
    <property type="nucleotide sequence ID" value="NZ_JAVDYB010000001.1"/>
</dbReference>
<gene>
    <name evidence="1" type="ORF">J2S41_005709</name>
</gene>
<accession>A0AAE3YVS7</accession>
<keyword evidence="2" id="KW-1185">Reference proteome</keyword>
<dbReference type="Proteomes" id="UP001183643">
    <property type="component" value="Unassembled WGS sequence"/>
</dbReference>
<name>A0AAE3YVS7_9ACTN</name>
<protein>
    <submittedName>
        <fullName evidence="1">PhiE125 gp8 family phage protein</fullName>
    </submittedName>
</protein>
<dbReference type="AlphaFoldDB" id="A0AAE3YVS7"/>